<feature type="region of interest" description="Disordered" evidence="1">
    <location>
        <begin position="140"/>
        <end position="165"/>
    </location>
</feature>
<evidence type="ECO:0000256" key="2">
    <source>
        <dbReference type="SAM" id="SignalP"/>
    </source>
</evidence>
<dbReference type="EMBL" id="JAEANY010000002">
    <property type="protein sequence ID" value="MBH5322331.1"/>
    <property type="molecule type" value="Genomic_DNA"/>
</dbReference>
<dbReference type="PROSITE" id="PS51257">
    <property type="entry name" value="PROKAR_LIPOPROTEIN"/>
    <property type="match status" value="1"/>
</dbReference>
<protein>
    <recommendedName>
        <fullName evidence="5">DUF1311 domain-containing protein</fullName>
    </recommendedName>
</protein>
<accession>A0ABS0N4K3</accession>
<dbReference type="RefSeq" id="WP_197921024.1">
    <property type="nucleotide sequence ID" value="NZ_CAWPTA010000007.1"/>
</dbReference>
<name>A0ABS0N4K3_9SPHN</name>
<feature type="compositionally biased region" description="Low complexity" evidence="1">
    <location>
        <begin position="152"/>
        <end position="165"/>
    </location>
</feature>
<feature type="signal peptide" evidence="2">
    <location>
        <begin position="1"/>
        <end position="19"/>
    </location>
</feature>
<evidence type="ECO:0008006" key="5">
    <source>
        <dbReference type="Google" id="ProtNLM"/>
    </source>
</evidence>
<reference evidence="3 4" key="1">
    <citation type="submission" date="2020-11" db="EMBL/GenBank/DDBJ databases">
        <title>Erythrobacter sediminis sp. nov., a marine bacterium from a tidal flat of Garorim Bay.</title>
        <authorList>
            <person name="Kim D."/>
            <person name="Yoo Y."/>
            <person name="Kim J.-J."/>
        </authorList>
    </citation>
    <scope>NUCLEOTIDE SEQUENCE [LARGE SCALE GENOMIC DNA]</scope>
    <source>
        <strain evidence="3 4">JGD-13</strain>
    </source>
</reference>
<organism evidence="3 4">
    <name type="scientific">Aurantiacibacter sediminis</name>
    <dbReference type="NCBI Taxonomy" id="2793064"/>
    <lineage>
        <taxon>Bacteria</taxon>
        <taxon>Pseudomonadati</taxon>
        <taxon>Pseudomonadota</taxon>
        <taxon>Alphaproteobacteria</taxon>
        <taxon>Sphingomonadales</taxon>
        <taxon>Erythrobacteraceae</taxon>
        <taxon>Aurantiacibacter</taxon>
    </lineage>
</organism>
<evidence type="ECO:0000313" key="4">
    <source>
        <dbReference type="Proteomes" id="UP000602442"/>
    </source>
</evidence>
<sequence>MRKSLFTIPALGITALGLAACNQNTETELTEEQIAVCDGLQENLVDLQKRASGELGEAVMLNQMRAQGALENPNIDPTALAQFSLVHYEARLGNMLTLLEANGCDMPTEPVDGRIYSRAAGACLQARANGQADAVSLCEQDNWEPNEETSNAAQTPAAGPAAPAE</sequence>
<comment type="caution">
    <text evidence="3">The sequence shown here is derived from an EMBL/GenBank/DDBJ whole genome shotgun (WGS) entry which is preliminary data.</text>
</comment>
<dbReference type="Proteomes" id="UP000602442">
    <property type="component" value="Unassembled WGS sequence"/>
</dbReference>
<evidence type="ECO:0000256" key="1">
    <source>
        <dbReference type="SAM" id="MobiDB-lite"/>
    </source>
</evidence>
<feature type="chain" id="PRO_5045485797" description="DUF1311 domain-containing protein" evidence="2">
    <location>
        <begin position="20"/>
        <end position="165"/>
    </location>
</feature>
<keyword evidence="4" id="KW-1185">Reference proteome</keyword>
<evidence type="ECO:0000313" key="3">
    <source>
        <dbReference type="EMBL" id="MBH5322331.1"/>
    </source>
</evidence>
<keyword evidence="2" id="KW-0732">Signal</keyword>
<gene>
    <name evidence="3" type="ORF">I5L03_07000</name>
</gene>
<proteinExistence type="predicted"/>